<keyword evidence="3" id="KW-1185">Reference proteome</keyword>
<dbReference type="EMBL" id="MDER01000086">
    <property type="protein sequence ID" value="ODP26559.1"/>
    <property type="molecule type" value="Genomic_DNA"/>
</dbReference>
<keyword evidence="2" id="KW-0449">Lipoprotein</keyword>
<evidence type="ECO:0000313" key="2">
    <source>
        <dbReference type="EMBL" id="ODP26559.1"/>
    </source>
</evidence>
<dbReference type="InterPro" id="IPR045956">
    <property type="entry name" value="DUF6376"/>
</dbReference>
<dbReference type="AlphaFoldDB" id="A0A1E3KYE9"/>
<feature type="signal peptide" evidence="1">
    <location>
        <begin position="1"/>
        <end position="20"/>
    </location>
</feature>
<comment type="caution">
    <text evidence="2">The sequence shown here is derived from an EMBL/GenBank/DDBJ whole genome shotgun (WGS) entry which is preliminary data.</text>
</comment>
<evidence type="ECO:0000313" key="3">
    <source>
        <dbReference type="Proteomes" id="UP000094578"/>
    </source>
</evidence>
<protein>
    <submittedName>
        <fullName evidence="2">Putative lipoprotein YybP</fullName>
    </submittedName>
</protein>
<keyword evidence="1" id="KW-0732">Signal</keyword>
<feature type="chain" id="PRO_5009131110" evidence="1">
    <location>
        <begin position="21"/>
        <end position="147"/>
    </location>
</feature>
<proteinExistence type="predicted"/>
<organism evidence="2 3">
    <name type="scientific">Paenibacillus nuruki</name>
    <dbReference type="NCBI Taxonomy" id="1886670"/>
    <lineage>
        <taxon>Bacteria</taxon>
        <taxon>Bacillati</taxon>
        <taxon>Bacillota</taxon>
        <taxon>Bacilli</taxon>
        <taxon>Bacillales</taxon>
        <taxon>Paenibacillaceae</taxon>
        <taxon>Paenibacillus</taxon>
    </lineage>
</organism>
<dbReference type="Proteomes" id="UP000094578">
    <property type="component" value="Unassembled WGS sequence"/>
</dbReference>
<evidence type="ECO:0000256" key="1">
    <source>
        <dbReference type="SAM" id="SignalP"/>
    </source>
</evidence>
<name>A0A1E3KYE9_9BACL</name>
<dbReference type="PROSITE" id="PS51257">
    <property type="entry name" value="PROKAR_LIPOPROTEIN"/>
    <property type="match status" value="1"/>
</dbReference>
<sequence>MKKGLLLLILSISLLSGCSALDQVNQSVNYVSEATSYIDQASQFSSQLPEMTQQAVVDTEARTQLVQELQQMQTQINQFANLEAPGFAQDLHQKLVGYNETLGTEINGLIDQVQAGQITLEKVNNSQIFQTIDQINGLMNQFQQLGQ</sequence>
<dbReference type="Pfam" id="PF19903">
    <property type="entry name" value="DUF6376"/>
    <property type="match status" value="1"/>
</dbReference>
<reference evidence="2 3" key="1">
    <citation type="submission" date="2016-08" db="EMBL/GenBank/DDBJ databases">
        <title>Genome sequencing of Paenibacillus sp. TI45-13ar, isolated from Korean traditional nuruk.</title>
        <authorList>
            <person name="Kim S.-J."/>
        </authorList>
    </citation>
    <scope>NUCLEOTIDE SEQUENCE [LARGE SCALE GENOMIC DNA]</scope>
    <source>
        <strain evidence="2 3">TI45-13ar</strain>
    </source>
</reference>
<accession>A0A1E3KYE9</accession>
<dbReference type="RefSeq" id="WP_069329694.1">
    <property type="nucleotide sequence ID" value="NZ_MDER01000086.1"/>
</dbReference>
<gene>
    <name evidence="2" type="ORF">PTI45_04399</name>
</gene>